<dbReference type="Proteomes" id="UP000774326">
    <property type="component" value="Unassembled WGS sequence"/>
</dbReference>
<dbReference type="InterPro" id="IPR036526">
    <property type="entry name" value="C-N_Hydrolase_sf"/>
</dbReference>
<dbReference type="InterPro" id="IPR003010">
    <property type="entry name" value="C-N_Hydrolase"/>
</dbReference>
<gene>
    <name evidence="2" type="ORF">WICPIJ_006336</name>
</gene>
<organism evidence="2 3">
    <name type="scientific">Wickerhamomyces pijperi</name>
    <name type="common">Yeast</name>
    <name type="synonym">Pichia pijperi</name>
    <dbReference type="NCBI Taxonomy" id="599730"/>
    <lineage>
        <taxon>Eukaryota</taxon>
        <taxon>Fungi</taxon>
        <taxon>Dikarya</taxon>
        <taxon>Ascomycota</taxon>
        <taxon>Saccharomycotina</taxon>
        <taxon>Saccharomycetes</taxon>
        <taxon>Phaffomycetales</taxon>
        <taxon>Wickerhamomycetaceae</taxon>
        <taxon>Wickerhamomyces</taxon>
    </lineage>
</organism>
<feature type="non-terminal residue" evidence="2">
    <location>
        <position position="1"/>
    </location>
</feature>
<dbReference type="GO" id="GO:0005739">
    <property type="term" value="C:mitochondrion"/>
    <property type="evidence" value="ECO:0007669"/>
    <property type="project" value="TreeGrafter"/>
</dbReference>
<evidence type="ECO:0000313" key="3">
    <source>
        <dbReference type="Proteomes" id="UP000774326"/>
    </source>
</evidence>
<dbReference type="SUPFAM" id="SSF56317">
    <property type="entry name" value="Carbon-nitrogen hydrolase"/>
    <property type="match status" value="1"/>
</dbReference>
<accession>A0A9P8TKY9</accession>
<keyword evidence="3" id="KW-1185">Reference proteome</keyword>
<proteinExistence type="predicted"/>
<dbReference type="GO" id="GO:0006107">
    <property type="term" value="P:oxaloacetate metabolic process"/>
    <property type="evidence" value="ECO:0007669"/>
    <property type="project" value="TreeGrafter"/>
</dbReference>
<dbReference type="GO" id="GO:0006528">
    <property type="term" value="P:asparagine metabolic process"/>
    <property type="evidence" value="ECO:0007669"/>
    <property type="project" value="TreeGrafter"/>
</dbReference>
<dbReference type="GO" id="GO:0050152">
    <property type="term" value="F:omega-amidase activity"/>
    <property type="evidence" value="ECO:0007669"/>
    <property type="project" value="TreeGrafter"/>
</dbReference>
<dbReference type="PROSITE" id="PS50263">
    <property type="entry name" value="CN_HYDROLASE"/>
    <property type="match status" value="1"/>
</dbReference>
<protein>
    <recommendedName>
        <fullName evidence="1">CN hydrolase domain-containing protein</fullName>
    </recommendedName>
</protein>
<evidence type="ECO:0000313" key="2">
    <source>
        <dbReference type="EMBL" id="KAH3682696.1"/>
    </source>
</evidence>
<dbReference type="Gene3D" id="3.60.110.10">
    <property type="entry name" value="Carbon-nitrogen hydrolase"/>
    <property type="match status" value="1"/>
</dbReference>
<dbReference type="PANTHER" id="PTHR23088:SF30">
    <property type="entry name" value="OMEGA-AMIDASE NIT2"/>
    <property type="match status" value="1"/>
</dbReference>
<name>A0A9P8TKY9_WICPI</name>
<reference evidence="2" key="2">
    <citation type="submission" date="2021-01" db="EMBL/GenBank/DDBJ databases">
        <authorList>
            <person name="Schikora-Tamarit M.A."/>
        </authorList>
    </citation>
    <scope>NUCLEOTIDE SEQUENCE</scope>
    <source>
        <strain evidence="2">CBS2887</strain>
    </source>
</reference>
<dbReference type="EMBL" id="JAEUBG010003499">
    <property type="protein sequence ID" value="KAH3682696.1"/>
    <property type="molecule type" value="Genomic_DNA"/>
</dbReference>
<dbReference type="PANTHER" id="PTHR23088">
    <property type="entry name" value="NITRILASE-RELATED"/>
    <property type="match status" value="1"/>
</dbReference>
<comment type="caution">
    <text evidence="2">The sequence shown here is derived from an EMBL/GenBank/DDBJ whole genome shotgun (WGS) entry which is preliminary data.</text>
</comment>
<feature type="domain" description="CN hydrolase" evidence="1">
    <location>
        <begin position="1"/>
        <end position="28"/>
    </location>
</feature>
<dbReference type="AlphaFoldDB" id="A0A9P8TKY9"/>
<evidence type="ECO:0000259" key="1">
    <source>
        <dbReference type="PROSITE" id="PS50263"/>
    </source>
</evidence>
<reference evidence="2" key="1">
    <citation type="journal article" date="2021" name="Open Biol.">
        <title>Shared evolutionary footprints suggest mitochondrial oxidative damage underlies multiple complex I losses in fungi.</title>
        <authorList>
            <person name="Schikora-Tamarit M.A."/>
            <person name="Marcet-Houben M."/>
            <person name="Nosek J."/>
            <person name="Gabaldon T."/>
        </authorList>
    </citation>
    <scope>NUCLEOTIDE SEQUENCE</scope>
    <source>
        <strain evidence="2">CBS2887</strain>
    </source>
</reference>
<sequence>HSMVVDPNGDVLVEAGHGEEIVYCELKPEVLDEARKNIPITLQRRFDIYHDVSKDAVAKAI</sequence>
<dbReference type="GO" id="GO:0006541">
    <property type="term" value="P:glutamine metabolic process"/>
    <property type="evidence" value="ECO:0007669"/>
    <property type="project" value="TreeGrafter"/>
</dbReference>
<dbReference type="OrthoDB" id="10250282at2759"/>